<dbReference type="EMBL" id="CP025197">
    <property type="protein sequence ID" value="AUG56548.1"/>
    <property type="molecule type" value="Genomic_DNA"/>
</dbReference>
<keyword evidence="2" id="KW-1185">Reference proteome</keyword>
<evidence type="ECO:0000313" key="2">
    <source>
        <dbReference type="Proteomes" id="UP000233534"/>
    </source>
</evidence>
<dbReference type="AlphaFoldDB" id="A0A2K9E2G0"/>
<protein>
    <submittedName>
        <fullName evidence="1">Uncharacterized protein</fullName>
    </submittedName>
</protein>
<sequence>MQYIFNVHEGIHEYIKLERNYPFPPPPTKRCHNPKCNKLVRFRKHYQATAKTFLAA</sequence>
<name>A0A2K9E2G0_9FIRM</name>
<dbReference type="KEGG" id="hsc:HVS_02980"/>
<dbReference type="RefSeq" id="WP_157942960.1">
    <property type="nucleotide sequence ID" value="NZ_CP025197.1"/>
</dbReference>
<accession>A0A2K9E2G0</accession>
<proteinExistence type="predicted"/>
<evidence type="ECO:0000313" key="1">
    <source>
        <dbReference type="EMBL" id="AUG56548.1"/>
    </source>
</evidence>
<gene>
    <name evidence="1" type="ORF">HVS_02980</name>
</gene>
<organism evidence="1 2">
    <name type="scientific">Acetivibrio saccincola</name>
    <dbReference type="NCBI Taxonomy" id="1677857"/>
    <lineage>
        <taxon>Bacteria</taxon>
        <taxon>Bacillati</taxon>
        <taxon>Bacillota</taxon>
        <taxon>Clostridia</taxon>
        <taxon>Eubacteriales</taxon>
        <taxon>Oscillospiraceae</taxon>
        <taxon>Acetivibrio</taxon>
    </lineage>
</organism>
<dbReference type="OrthoDB" id="2867419at2"/>
<dbReference type="Proteomes" id="UP000233534">
    <property type="component" value="Chromosome"/>
</dbReference>
<reference evidence="1 2" key="1">
    <citation type="submission" date="2017-12" db="EMBL/GenBank/DDBJ databases">
        <title>Complete genome sequence of Herbivorax saccincola GGR1, a novel Cellulosome-producing hydrolytic bacterium in a thermophilic biogas plant, established by Illumina and Nanopore MinION sequencing.</title>
        <authorList>
            <person name="Pechtl A."/>
            <person name="Ruckert C."/>
            <person name="Koeck D.E."/>
            <person name="Maus I."/>
            <person name="Winkler A."/>
            <person name="Kalinowski J."/>
            <person name="Puhler A."/>
            <person name="Schwarz W.W."/>
            <person name="Zverlov V.V."/>
            <person name="Schluter A."/>
            <person name="Liebl W."/>
        </authorList>
    </citation>
    <scope>NUCLEOTIDE SEQUENCE [LARGE SCALE GENOMIC DNA]</scope>
    <source>
        <strain evidence="2">SR1</strain>
    </source>
</reference>